<accession>A0ABQ7FZC8</accession>
<dbReference type="PROSITE" id="PS50084">
    <property type="entry name" value="KH_TYPE_1"/>
    <property type="match status" value="4"/>
</dbReference>
<dbReference type="InterPro" id="IPR036612">
    <property type="entry name" value="KH_dom_type_1_sf"/>
</dbReference>
<dbReference type="CDD" id="cd22459">
    <property type="entry name" value="KH-I_PEPPER_rpt1_like"/>
    <property type="match status" value="2"/>
</dbReference>
<dbReference type="Proteomes" id="UP000815325">
    <property type="component" value="Unassembled WGS sequence"/>
</dbReference>
<feature type="compositionally biased region" description="Low complexity" evidence="3">
    <location>
        <begin position="550"/>
        <end position="580"/>
    </location>
</feature>
<evidence type="ECO:0000313" key="6">
    <source>
        <dbReference type="Proteomes" id="UP000815325"/>
    </source>
</evidence>
<name>A0ABQ7FZC8_DUNSA</name>
<protein>
    <recommendedName>
        <fullName evidence="4">K Homology domain-containing protein</fullName>
    </recommendedName>
</protein>
<dbReference type="Pfam" id="PF00013">
    <property type="entry name" value="KH_1"/>
    <property type="match status" value="4"/>
</dbReference>
<feature type="compositionally biased region" description="Pro residues" evidence="3">
    <location>
        <begin position="433"/>
        <end position="442"/>
    </location>
</feature>
<dbReference type="InterPro" id="IPR004088">
    <property type="entry name" value="KH_dom_type_1"/>
</dbReference>
<keyword evidence="1" id="KW-0677">Repeat</keyword>
<evidence type="ECO:0000313" key="5">
    <source>
        <dbReference type="EMBL" id="KAF5827709.1"/>
    </source>
</evidence>
<sequence length="718" mass="74077">MKRNFSQVDGPNDGGKGSSSLPIIIKLVCPHDRSGSVIGKGGEVVKSIRTSTGTRIKIEDTVPGLKERAVTVSAPDRPDEPCCPTDEALIRLIARVVELEGPDGQPTIPDEVDVRIIVDRGFVGQIVGKGGSHVSQIRTQTGASINTMPPTVRSPLVADAEQMIKISGPYEGIKQAVHLIVERVRAAIAKGQMPLALSSAPPPALPGQAPAPAPLAAPYGAPPVAAAAPPAAQIETVYRILMPDYRVGGLIGKGGEHLRRIRTSTRAEVHVDSKLENVPERVVVCKSQEPADSQWCGAAEALMKCTQHMLHDKPGYNENKDAADAAAAPGPKQVRLVAQAKQMGAVIGMKGATIKQLAQDFRCKLNVIKGDLAPGLGTQHDEVLLIEGMQHNILSAVRVVTMLLRGIMVRQQSEQHAPPPPAPLAAPAVAPAAPSPWAPPRPAASSPYQPGYVGAPAYVAPATYTAAAPAPAYASVPPPATYSAVPPPTVTRTPAPPQPPAYPQPGPTFVPSATPYTAEPGAAASQRAAVVAPTSAAPAYGTVAPPQPAAPTAAAPASSPWATYAAQPPQQPQPQTQAAAPAYAATAATVQPATTYSAAAPATSYATDAAALAAQMYSGAYQQPQATQQPQQQPGAAGQTVLVMYSDGTTRPAPAGTAPASSAAPSYATYTQPQPQPAAQQQPQPQQYTQYAQQPAQQVSSYAGYANCVPSPSPAPAK</sequence>
<feature type="region of interest" description="Disordered" evidence="3">
    <location>
        <begin position="414"/>
        <end position="445"/>
    </location>
</feature>
<feature type="domain" description="K Homology" evidence="4">
    <location>
        <begin position="21"/>
        <end position="94"/>
    </location>
</feature>
<reference evidence="5" key="1">
    <citation type="submission" date="2017-08" db="EMBL/GenBank/DDBJ databases">
        <authorList>
            <person name="Polle J.E."/>
            <person name="Barry K."/>
            <person name="Cushman J."/>
            <person name="Schmutz J."/>
            <person name="Tran D."/>
            <person name="Hathwaick L.T."/>
            <person name="Yim W.C."/>
            <person name="Jenkins J."/>
            <person name="Mckie-Krisberg Z.M."/>
            <person name="Prochnik S."/>
            <person name="Lindquist E."/>
            <person name="Dockter R.B."/>
            <person name="Adam C."/>
            <person name="Molina H."/>
            <person name="Bunkerborg J."/>
            <person name="Jin E."/>
            <person name="Buchheim M."/>
            <person name="Magnuson J."/>
        </authorList>
    </citation>
    <scope>NUCLEOTIDE SEQUENCE</scope>
    <source>
        <strain evidence="5">CCAP 19/18</strain>
    </source>
</reference>
<dbReference type="Gene3D" id="3.30.310.210">
    <property type="match status" value="1"/>
</dbReference>
<feature type="region of interest" description="Disordered" evidence="3">
    <location>
        <begin position="546"/>
        <end position="580"/>
    </location>
</feature>
<feature type="region of interest" description="Disordered" evidence="3">
    <location>
        <begin position="647"/>
        <end position="696"/>
    </location>
</feature>
<dbReference type="InterPro" id="IPR004087">
    <property type="entry name" value="KH_dom"/>
</dbReference>
<proteinExistence type="predicted"/>
<dbReference type="SUPFAM" id="SSF54791">
    <property type="entry name" value="Eukaryotic type KH-domain (KH-domain type I)"/>
    <property type="match status" value="4"/>
</dbReference>
<feature type="region of interest" description="Disordered" evidence="3">
    <location>
        <begin position="485"/>
        <end position="504"/>
    </location>
</feature>
<dbReference type="SMART" id="SM00322">
    <property type="entry name" value="KH"/>
    <property type="match status" value="4"/>
</dbReference>
<evidence type="ECO:0000256" key="1">
    <source>
        <dbReference type="ARBA" id="ARBA00022737"/>
    </source>
</evidence>
<evidence type="ECO:0000256" key="3">
    <source>
        <dbReference type="SAM" id="MobiDB-lite"/>
    </source>
</evidence>
<dbReference type="Gene3D" id="3.30.1370.10">
    <property type="entry name" value="K Homology domain, type 1"/>
    <property type="match status" value="2"/>
</dbReference>
<gene>
    <name evidence="5" type="ORF">DUNSADRAFT_189</name>
</gene>
<evidence type="ECO:0000259" key="4">
    <source>
        <dbReference type="SMART" id="SM00322"/>
    </source>
</evidence>
<keyword evidence="2" id="KW-0694">RNA-binding</keyword>
<keyword evidence="6" id="KW-1185">Reference proteome</keyword>
<dbReference type="EMBL" id="MU070442">
    <property type="protein sequence ID" value="KAF5827709.1"/>
    <property type="molecule type" value="Genomic_DNA"/>
</dbReference>
<comment type="caution">
    <text evidence="5">The sequence shown here is derived from an EMBL/GenBank/DDBJ whole genome shotgun (WGS) entry which is preliminary data.</text>
</comment>
<organism evidence="5 6">
    <name type="scientific">Dunaliella salina</name>
    <name type="common">Green alga</name>
    <name type="synonym">Protococcus salinus</name>
    <dbReference type="NCBI Taxonomy" id="3046"/>
    <lineage>
        <taxon>Eukaryota</taxon>
        <taxon>Viridiplantae</taxon>
        <taxon>Chlorophyta</taxon>
        <taxon>core chlorophytes</taxon>
        <taxon>Chlorophyceae</taxon>
        <taxon>CS clade</taxon>
        <taxon>Chlamydomonadales</taxon>
        <taxon>Dunaliellaceae</taxon>
        <taxon>Dunaliella</taxon>
    </lineage>
</organism>
<evidence type="ECO:0000256" key="2">
    <source>
        <dbReference type="PROSITE-ProRule" id="PRU00117"/>
    </source>
</evidence>
<feature type="domain" description="K Homology" evidence="4">
    <location>
        <begin position="110"/>
        <end position="185"/>
    </location>
</feature>
<feature type="compositionally biased region" description="Low complexity" evidence="3">
    <location>
        <begin position="648"/>
        <end position="696"/>
    </location>
</feature>
<feature type="domain" description="K Homology" evidence="4">
    <location>
        <begin position="330"/>
        <end position="405"/>
    </location>
</feature>
<dbReference type="PANTHER" id="PTHR10288">
    <property type="entry name" value="KH DOMAIN CONTAINING RNA BINDING PROTEIN"/>
    <property type="match status" value="1"/>
</dbReference>
<feature type="domain" description="K Homology" evidence="4">
    <location>
        <begin position="234"/>
        <end position="307"/>
    </location>
</feature>